<proteinExistence type="predicted"/>
<evidence type="ECO:0000313" key="2">
    <source>
        <dbReference type="EMBL" id="KAJ9163782.1"/>
    </source>
</evidence>
<dbReference type="Proteomes" id="UP001174677">
    <property type="component" value="Chromosome 13"/>
</dbReference>
<accession>A0ABQ9LEK3</accession>
<dbReference type="InterPro" id="IPR057619">
    <property type="entry name" value="PH_PHS1"/>
</dbReference>
<keyword evidence="3" id="KW-1185">Reference proteome</keyword>
<gene>
    <name evidence="2" type="ORF">P3X46_023414</name>
</gene>
<sequence length="224" mass="25071">MAGSEQPQNPNEAAPEPMNKGLWQIHYSCFFSFPFFPSTCHILKPLTSSCINRNPCGRWVSYSSMAFLHLISDYRVRGVVLIVSFHGIVYEEHQISNLVFSWPQVSCLEERPVRGSIVVFSSYRDSLGQVQKFAMYFSSSSDSQTFINSLKVPVEILSNVNPNGNYEPIAQLISGHESIKHICSKEPMLAHGLDATCASLPPSFIALLFDSCPQAEEGMLIMWL</sequence>
<comment type="caution">
    <text evidence="2">The sequence shown here is derived from an EMBL/GenBank/DDBJ whole genome shotgun (WGS) entry which is preliminary data.</text>
</comment>
<evidence type="ECO:0000313" key="3">
    <source>
        <dbReference type="Proteomes" id="UP001174677"/>
    </source>
</evidence>
<reference evidence="2" key="1">
    <citation type="journal article" date="2023" name="Plant Biotechnol. J.">
        <title>Chromosome-level wild Hevea brasiliensis genome provides new tools for genomic-assisted breeding and valuable loci to elevate rubber yield.</title>
        <authorList>
            <person name="Cheng H."/>
            <person name="Song X."/>
            <person name="Hu Y."/>
            <person name="Wu T."/>
            <person name="Yang Q."/>
            <person name="An Z."/>
            <person name="Feng S."/>
            <person name="Deng Z."/>
            <person name="Wu W."/>
            <person name="Zeng X."/>
            <person name="Tu M."/>
            <person name="Wang X."/>
            <person name="Huang H."/>
        </authorList>
    </citation>
    <scope>NUCLEOTIDE SEQUENCE</scope>
    <source>
        <strain evidence="2">MT/VB/25A 57/8</strain>
    </source>
</reference>
<organism evidence="2 3">
    <name type="scientific">Hevea brasiliensis</name>
    <name type="common">Para rubber tree</name>
    <name type="synonym">Siphonia brasiliensis</name>
    <dbReference type="NCBI Taxonomy" id="3981"/>
    <lineage>
        <taxon>Eukaryota</taxon>
        <taxon>Viridiplantae</taxon>
        <taxon>Streptophyta</taxon>
        <taxon>Embryophyta</taxon>
        <taxon>Tracheophyta</taxon>
        <taxon>Spermatophyta</taxon>
        <taxon>Magnoliopsida</taxon>
        <taxon>eudicotyledons</taxon>
        <taxon>Gunneridae</taxon>
        <taxon>Pentapetalae</taxon>
        <taxon>rosids</taxon>
        <taxon>fabids</taxon>
        <taxon>Malpighiales</taxon>
        <taxon>Euphorbiaceae</taxon>
        <taxon>Crotonoideae</taxon>
        <taxon>Micrandreae</taxon>
        <taxon>Hevea</taxon>
    </lineage>
</organism>
<dbReference type="EMBL" id="JARPOI010000013">
    <property type="protein sequence ID" value="KAJ9163782.1"/>
    <property type="molecule type" value="Genomic_DNA"/>
</dbReference>
<evidence type="ECO:0000259" key="1">
    <source>
        <dbReference type="Pfam" id="PF25349"/>
    </source>
</evidence>
<name>A0ABQ9LEK3_HEVBR</name>
<protein>
    <recommendedName>
        <fullName evidence="1">Poor homologous synapsis 1 PH domain-containing protein</fullName>
    </recommendedName>
</protein>
<dbReference type="Pfam" id="PF25349">
    <property type="entry name" value="PH_PHS1"/>
    <property type="match status" value="1"/>
</dbReference>
<feature type="domain" description="Poor homologous synapsis 1 PH" evidence="1">
    <location>
        <begin position="23"/>
        <end position="155"/>
    </location>
</feature>